<dbReference type="EMBL" id="CAXJRC010000043">
    <property type="protein sequence ID" value="CAL2108088.1"/>
    <property type="molecule type" value="Genomic_DNA"/>
</dbReference>
<dbReference type="PANTHER" id="PTHR43448:SF2">
    <property type="entry name" value="PROTOHEME IX FARNESYLTRANSFERASE, MITOCHONDRIAL"/>
    <property type="match status" value="1"/>
</dbReference>
<evidence type="ECO:0000256" key="4">
    <source>
        <dbReference type="ARBA" id="ARBA00022692"/>
    </source>
</evidence>
<comment type="subcellular location">
    <subcellularLocation>
        <location evidence="9">Cell membrane</location>
        <topology evidence="9">Multi-pass membrane protein</topology>
    </subcellularLocation>
    <subcellularLocation>
        <location evidence="1">Membrane</location>
        <topology evidence="1">Multi-pass membrane protein</topology>
    </subcellularLocation>
</comment>
<evidence type="ECO:0000313" key="10">
    <source>
        <dbReference type="EMBL" id="CAL2108088.1"/>
    </source>
</evidence>
<keyword evidence="5 9" id="KW-1133">Transmembrane helix</keyword>
<dbReference type="HAMAP" id="MF_00154">
    <property type="entry name" value="CyoE_CtaB"/>
    <property type="match status" value="1"/>
</dbReference>
<feature type="transmembrane region" description="Helical" evidence="9">
    <location>
        <begin position="221"/>
        <end position="240"/>
    </location>
</feature>
<dbReference type="CDD" id="cd13957">
    <property type="entry name" value="PT_UbiA_Cox10"/>
    <property type="match status" value="1"/>
</dbReference>
<dbReference type="PROSITE" id="PS00943">
    <property type="entry name" value="UBIA"/>
    <property type="match status" value="1"/>
</dbReference>
<accession>A0ABM9PQQ8</accession>
<evidence type="ECO:0000256" key="2">
    <source>
        <dbReference type="ARBA" id="ARBA00022475"/>
    </source>
</evidence>
<comment type="caution">
    <text evidence="10">The sequence shown here is derived from an EMBL/GenBank/DDBJ whole genome shotgun (WGS) entry which is preliminary data.</text>
</comment>
<dbReference type="EC" id="2.5.1.141" evidence="9"/>
<comment type="pathway">
    <text evidence="9">Porphyrin-containing compound metabolism; heme O biosynthesis; heme O from protoheme: step 1/1.</text>
</comment>
<sequence length="344" mass="38402">MNAGANITRFFELQSSFLFFLINFKKYGHYIIKKYLCKNFLSKTVSTVSTIQGKTSVKTLFSDFKQLTKVGLSVSVVFTSITGYLLGADEINYNTILLLAIGGYFMVGASNAFNQVIEKDIDALMQRTKNRPLPSGRMSVTSALIIASIFTIAGIAILYAIHPKCALFGAISIFLYTSAYTPLKAVTPLAVFVGAIPGAIPFMLGWVAATGKFGIEAGFLFMIQFFWQFPHFWAIGWLQFEEYNKAGLHMLPMDKKDKGAIVQIIFYTCVMILMSVAPVLKVTGKFYIYPVTAVIIFLLGALMLVYAFKLYKTEENTDARKLMLASVFYITIVPIIYVVDKFLH</sequence>
<dbReference type="PANTHER" id="PTHR43448">
    <property type="entry name" value="PROTOHEME IX FARNESYLTRANSFERASE, MITOCHONDRIAL"/>
    <property type="match status" value="1"/>
</dbReference>
<dbReference type="GO" id="GO:0008495">
    <property type="term" value="F:protoheme IX farnesyltransferase activity"/>
    <property type="evidence" value="ECO:0007669"/>
    <property type="project" value="UniProtKB-EC"/>
</dbReference>
<keyword evidence="7 9" id="KW-0472">Membrane</keyword>
<dbReference type="NCBIfam" id="TIGR01473">
    <property type="entry name" value="cyoE_ctaB"/>
    <property type="match status" value="1"/>
</dbReference>
<dbReference type="InterPro" id="IPR044878">
    <property type="entry name" value="UbiA_sf"/>
</dbReference>
<comment type="catalytic activity">
    <reaction evidence="8 9">
        <text>heme b + (2E,6E)-farnesyl diphosphate + H2O = Fe(II)-heme o + diphosphate</text>
        <dbReference type="Rhea" id="RHEA:28070"/>
        <dbReference type="ChEBI" id="CHEBI:15377"/>
        <dbReference type="ChEBI" id="CHEBI:33019"/>
        <dbReference type="ChEBI" id="CHEBI:60344"/>
        <dbReference type="ChEBI" id="CHEBI:60530"/>
        <dbReference type="ChEBI" id="CHEBI:175763"/>
        <dbReference type="EC" id="2.5.1.141"/>
    </reaction>
</comment>
<keyword evidence="2 9" id="KW-1003">Cell membrane</keyword>
<dbReference type="Proteomes" id="UP001497602">
    <property type="component" value="Unassembled WGS sequence"/>
</dbReference>
<keyword evidence="6 9" id="KW-0350">Heme biosynthesis</keyword>
<name>A0ABM9PQQ8_9FLAO</name>
<proteinExistence type="inferred from homology"/>
<evidence type="ECO:0000256" key="8">
    <source>
        <dbReference type="ARBA" id="ARBA00047690"/>
    </source>
</evidence>
<feature type="transmembrane region" description="Helical" evidence="9">
    <location>
        <begin position="70"/>
        <end position="87"/>
    </location>
</feature>
<dbReference type="InterPro" id="IPR030470">
    <property type="entry name" value="UbiA_prenylTrfase_CS"/>
</dbReference>
<keyword evidence="11" id="KW-1185">Reference proteome</keyword>
<dbReference type="InterPro" id="IPR006369">
    <property type="entry name" value="Protohaem_IX_farnesylTrfase"/>
</dbReference>
<feature type="transmembrane region" description="Helical" evidence="9">
    <location>
        <begin position="260"/>
        <end position="280"/>
    </location>
</feature>
<evidence type="ECO:0000256" key="5">
    <source>
        <dbReference type="ARBA" id="ARBA00022989"/>
    </source>
</evidence>
<evidence type="ECO:0000256" key="3">
    <source>
        <dbReference type="ARBA" id="ARBA00022679"/>
    </source>
</evidence>
<protein>
    <recommendedName>
        <fullName evidence="9">Protoheme IX farnesyltransferase</fullName>
        <ecNumber evidence="9">2.5.1.141</ecNumber>
    </recommendedName>
    <alternativeName>
        <fullName evidence="9">Heme B farnesyltransferase</fullName>
    </alternativeName>
    <alternativeName>
        <fullName evidence="9">Heme O synthase</fullName>
    </alternativeName>
</protein>
<gene>
    <name evidence="9 10" type="primary">ctaB</name>
    <name evidence="10" type="ORF">T190115A13A_60083</name>
</gene>
<dbReference type="Gene3D" id="1.10.357.140">
    <property type="entry name" value="UbiA prenyltransferase"/>
    <property type="match status" value="1"/>
</dbReference>
<evidence type="ECO:0000313" key="11">
    <source>
        <dbReference type="Proteomes" id="UP001497602"/>
    </source>
</evidence>
<comment type="similarity">
    <text evidence="9">Belongs to the UbiA prenyltransferase family. Protoheme IX farnesyltransferase subfamily.</text>
</comment>
<reference evidence="10 11" key="1">
    <citation type="submission" date="2024-05" db="EMBL/GenBank/DDBJ databases">
        <authorList>
            <person name="Duchaud E."/>
        </authorList>
    </citation>
    <scope>NUCLEOTIDE SEQUENCE [LARGE SCALE GENOMIC DNA]</scope>
    <source>
        <strain evidence="10">Ena-SAMPLE-TAB-13-05-2024-13:56:06:370-140305</strain>
    </source>
</reference>
<comment type="function">
    <text evidence="9">Converts heme B (protoheme IX) to heme O by substitution of the vinyl group on carbon 2 of heme B porphyrin ring with a hydroxyethyl farnesyl side group.</text>
</comment>
<keyword evidence="4 9" id="KW-0812">Transmembrane</keyword>
<feature type="transmembrane region" description="Helical" evidence="9">
    <location>
        <begin position="93"/>
        <end position="117"/>
    </location>
</feature>
<dbReference type="InterPro" id="IPR000537">
    <property type="entry name" value="UbiA_prenyltransferase"/>
</dbReference>
<keyword evidence="3 9" id="KW-0808">Transferase</keyword>
<evidence type="ECO:0000256" key="9">
    <source>
        <dbReference type="HAMAP-Rule" id="MF_00154"/>
    </source>
</evidence>
<feature type="transmembrane region" description="Helical" evidence="9">
    <location>
        <begin position="286"/>
        <end position="310"/>
    </location>
</feature>
<evidence type="ECO:0000256" key="7">
    <source>
        <dbReference type="ARBA" id="ARBA00023136"/>
    </source>
</evidence>
<feature type="transmembrane region" description="Helical" evidence="9">
    <location>
        <begin position="190"/>
        <end position="209"/>
    </location>
</feature>
<organism evidence="10 11">
    <name type="scientific">Tenacibaculum vairaonense</name>
    <dbReference type="NCBI Taxonomy" id="3137860"/>
    <lineage>
        <taxon>Bacteria</taxon>
        <taxon>Pseudomonadati</taxon>
        <taxon>Bacteroidota</taxon>
        <taxon>Flavobacteriia</taxon>
        <taxon>Flavobacteriales</taxon>
        <taxon>Flavobacteriaceae</taxon>
        <taxon>Tenacibaculum</taxon>
    </lineage>
</organism>
<comment type="miscellaneous">
    <text evidence="9">Carbon 2 of the heme B porphyrin ring is defined according to the Fischer nomenclature.</text>
</comment>
<feature type="transmembrane region" description="Helical" evidence="9">
    <location>
        <begin position="138"/>
        <end position="160"/>
    </location>
</feature>
<feature type="transmembrane region" description="Helical" evidence="9">
    <location>
        <begin position="322"/>
        <end position="339"/>
    </location>
</feature>
<evidence type="ECO:0000256" key="6">
    <source>
        <dbReference type="ARBA" id="ARBA00023133"/>
    </source>
</evidence>
<dbReference type="Pfam" id="PF01040">
    <property type="entry name" value="UbiA"/>
    <property type="match status" value="1"/>
</dbReference>
<evidence type="ECO:0000256" key="1">
    <source>
        <dbReference type="ARBA" id="ARBA00004141"/>
    </source>
</evidence>